<proteinExistence type="predicted"/>
<feature type="signal peptide" evidence="1">
    <location>
        <begin position="1"/>
        <end position="30"/>
    </location>
</feature>
<evidence type="ECO:0000313" key="3">
    <source>
        <dbReference type="Proteomes" id="UP001319861"/>
    </source>
</evidence>
<dbReference type="Proteomes" id="UP001319861">
    <property type="component" value="Chromosome"/>
</dbReference>
<evidence type="ECO:0000256" key="1">
    <source>
        <dbReference type="SAM" id="SignalP"/>
    </source>
</evidence>
<feature type="chain" id="PRO_5046649086" evidence="1">
    <location>
        <begin position="31"/>
        <end position="189"/>
    </location>
</feature>
<reference evidence="2 3" key="1">
    <citation type="journal article" date="2021" name="J. Biosci. Bioeng.">
        <title>Identification and characterization of a chc gene cluster responsible for the aromatization pathway of cyclohexanecarboxylate degradation in Sinomonas cyclohexanicum ATCC 51369.</title>
        <authorList>
            <person name="Yamamoto T."/>
            <person name="Hasegawa Y."/>
            <person name="Lau P.C.K."/>
            <person name="Iwaki H."/>
        </authorList>
    </citation>
    <scope>NUCLEOTIDE SEQUENCE [LARGE SCALE GENOMIC DNA]</scope>
    <source>
        <strain evidence="2 3">ATCC 51369</strain>
    </source>
</reference>
<keyword evidence="1" id="KW-0732">Signal</keyword>
<dbReference type="RefSeq" id="WP_229230744.1">
    <property type="nucleotide sequence ID" value="NZ_AP024525.1"/>
</dbReference>
<protein>
    <submittedName>
        <fullName evidence="2">Uncharacterized protein</fullName>
    </submittedName>
</protein>
<name>A0ABN6FN59_SINCY</name>
<organism evidence="2 3">
    <name type="scientific">Sinomonas cyclohexanicum</name>
    <name type="common">Corynebacterium cyclohexanicum</name>
    <dbReference type="NCBI Taxonomy" id="322009"/>
    <lineage>
        <taxon>Bacteria</taxon>
        <taxon>Bacillati</taxon>
        <taxon>Actinomycetota</taxon>
        <taxon>Actinomycetes</taxon>
        <taxon>Micrococcales</taxon>
        <taxon>Micrococcaceae</taxon>
        <taxon>Sinomonas</taxon>
    </lineage>
</organism>
<dbReference type="EMBL" id="AP024525">
    <property type="protein sequence ID" value="BCT78109.1"/>
    <property type="molecule type" value="Genomic_DNA"/>
</dbReference>
<sequence length="189" mass="19460">MGTLRIGAAAAVIVAGTAGVSAALAGPVMAAWPQTVQAPAETDPSGPAFTVEDFVHPGAGAIGAERSIVLKDGNGYLQWAPCPSETDKSLIRIDHSVAHLAQTDCFRIIATPAWLRLEITGSFGINAGAGDTIVTSVLDGQSESRSVEATCRSTVRGLTDKATVVELRVNHLGTTQDTACDAPVRIVTP</sequence>
<keyword evidence="3" id="KW-1185">Reference proteome</keyword>
<accession>A0ABN6FN59</accession>
<gene>
    <name evidence="2" type="ORF">SCMU_39510</name>
</gene>
<evidence type="ECO:0000313" key="2">
    <source>
        <dbReference type="EMBL" id="BCT78109.1"/>
    </source>
</evidence>